<dbReference type="SUPFAM" id="SSF51735">
    <property type="entry name" value="NAD(P)-binding Rossmann-fold domains"/>
    <property type="match status" value="1"/>
</dbReference>
<feature type="domain" description="Gfo/Idh/MocA-like oxidoreductase N-terminal" evidence="1">
    <location>
        <begin position="4"/>
        <end position="120"/>
    </location>
</feature>
<dbReference type="Pfam" id="PF02894">
    <property type="entry name" value="GFO_IDH_MocA_C"/>
    <property type="match status" value="1"/>
</dbReference>
<dbReference type="GO" id="GO:0000166">
    <property type="term" value="F:nucleotide binding"/>
    <property type="evidence" value="ECO:0007669"/>
    <property type="project" value="InterPro"/>
</dbReference>
<evidence type="ECO:0000259" key="2">
    <source>
        <dbReference type="Pfam" id="PF02894"/>
    </source>
</evidence>
<dbReference type="EMBL" id="SPQT01000003">
    <property type="protein sequence ID" value="TFV49338.1"/>
    <property type="molecule type" value="Genomic_DNA"/>
</dbReference>
<dbReference type="Pfam" id="PF01408">
    <property type="entry name" value="GFO_IDH_MocA"/>
    <property type="match status" value="1"/>
</dbReference>
<dbReference type="PANTHER" id="PTHR43593">
    <property type="match status" value="1"/>
</dbReference>
<dbReference type="AlphaFoldDB" id="A0A4Y9M2S2"/>
<evidence type="ECO:0000259" key="1">
    <source>
        <dbReference type="Pfam" id="PF01408"/>
    </source>
</evidence>
<evidence type="ECO:0000313" key="4">
    <source>
        <dbReference type="Proteomes" id="UP000297966"/>
    </source>
</evidence>
<name>A0A4Y9M2S2_9BRAD</name>
<dbReference type="Gene3D" id="3.30.360.10">
    <property type="entry name" value="Dihydrodipicolinate Reductase, domain 2"/>
    <property type="match status" value="1"/>
</dbReference>
<dbReference type="PANTHER" id="PTHR43593:SF1">
    <property type="entry name" value="INOSITOL 2-DEHYDROGENASE"/>
    <property type="match status" value="1"/>
</dbReference>
<dbReference type="OrthoDB" id="9792935at2"/>
<evidence type="ECO:0000313" key="3">
    <source>
        <dbReference type="EMBL" id="TFV49338.1"/>
    </source>
</evidence>
<dbReference type="InterPro" id="IPR000683">
    <property type="entry name" value="Gfo/Idh/MocA-like_OxRdtase_N"/>
</dbReference>
<dbReference type="InterPro" id="IPR036291">
    <property type="entry name" value="NAD(P)-bd_dom_sf"/>
</dbReference>
<proteinExistence type="predicted"/>
<keyword evidence="4" id="KW-1185">Reference proteome</keyword>
<accession>A0A4Y9M2S2</accession>
<gene>
    <name evidence="3" type="ORF">E4K65_10600</name>
</gene>
<reference evidence="3 4" key="1">
    <citation type="submission" date="2019-03" db="EMBL/GenBank/DDBJ databases">
        <title>Bradyrhizobium diversity isolated from nodules of Chamaecrista fasciculata.</title>
        <authorList>
            <person name="Klepa M.S."/>
            <person name="Urquiaga M.O."/>
            <person name="Hungria M."/>
            <person name="Delamuta J.R."/>
        </authorList>
    </citation>
    <scope>NUCLEOTIDE SEQUENCE [LARGE SCALE GENOMIC DNA]</scope>
    <source>
        <strain evidence="3 4">CNPSo 3448</strain>
    </source>
</reference>
<dbReference type="SUPFAM" id="SSF55347">
    <property type="entry name" value="Glyceraldehyde-3-phosphate dehydrogenase-like, C-terminal domain"/>
    <property type="match status" value="1"/>
</dbReference>
<dbReference type="InterPro" id="IPR004104">
    <property type="entry name" value="Gfo/Idh/MocA-like_OxRdtase_C"/>
</dbReference>
<dbReference type="InterPro" id="IPR050424">
    <property type="entry name" value="Gfo-Idh-MocA_inositol_DH"/>
</dbReference>
<dbReference type="Proteomes" id="UP000297966">
    <property type="component" value="Unassembled WGS sequence"/>
</dbReference>
<feature type="domain" description="Gfo/Idh/MocA-like oxidoreductase C-terminal" evidence="2">
    <location>
        <begin position="162"/>
        <end position="303"/>
    </location>
</feature>
<sequence length="324" mass="34568">MGVGVGVIGTGVMGSEHARLVNREVPGAHLAGVFDADATRAKAAAAGATVFPDPRSLIASDRIGAVIIATPDATHGELALACLEVGKPVLCEKPLASSAAEALRVVQAEVALKRRLIQVGYMRRFDPGYQEMKRIKDDGGVGATVLLHNVHRNVSAPEWFTGPMAVTNSFVHEIDISRWLTGSEMVSAHVASGPGGEPLMITMRTDRDEIVSTEVYINAAYGYHVHAELVGRQGTVALALPSLTMRNKDRIGGVSYPGNWIPRFADAYRRQLTDWISAVTTGTPVGASAWDGYMASAIAEQIAAGLTEDRATTFKYPSRPSLYD</sequence>
<comment type="caution">
    <text evidence="3">The sequence shown here is derived from an EMBL/GenBank/DDBJ whole genome shotgun (WGS) entry which is preliminary data.</text>
</comment>
<organism evidence="3 4">
    <name type="scientific">Bradyrhizobium niftali</name>
    <dbReference type="NCBI Taxonomy" id="2560055"/>
    <lineage>
        <taxon>Bacteria</taxon>
        <taxon>Pseudomonadati</taxon>
        <taxon>Pseudomonadota</taxon>
        <taxon>Alphaproteobacteria</taxon>
        <taxon>Hyphomicrobiales</taxon>
        <taxon>Nitrobacteraceae</taxon>
        <taxon>Bradyrhizobium</taxon>
    </lineage>
</organism>
<protein>
    <submittedName>
        <fullName evidence="3">Gfo/Idh/MocA family oxidoreductase</fullName>
    </submittedName>
</protein>
<dbReference type="Gene3D" id="3.40.50.720">
    <property type="entry name" value="NAD(P)-binding Rossmann-like Domain"/>
    <property type="match status" value="1"/>
</dbReference>
<dbReference type="RefSeq" id="WP_135174097.1">
    <property type="nucleotide sequence ID" value="NZ_SPQT01000003.1"/>
</dbReference>